<dbReference type="RefSeq" id="WP_047810292.1">
    <property type="nucleotide sequence ID" value="NZ_LDZY01000007.1"/>
</dbReference>
<comment type="caution">
    <text evidence="1">The sequence shown here is derived from an EMBL/GenBank/DDBJ whole genome shotgun (WGS) entry which is preliminary data.</text>
</comment>
<protein>
    <submittedName>
        <fullName evidence="1">Uncharacterized protein</fullName>
    </submittedName>
</protein>
<evidence type="ECO:0000313" key="2">
    <source>
        <dbReference type="Proteomes" id="UP000036356"/>
    </source>
</evidence>
<sequence length="96" mass="10998">MMVKRLLTGGTPDEAYQYVQRTAHELFKETIMNDELIHYDRILNGILPQLQEDEISSSGYVVHTYITQSVFYGGKQRHIDNCGTVAESVCWICNTI</sequence>
<evidence type="ECO:0000313" key="1">
    <source>
        <dbReference type="EMBL" id="KLU65847.1"/>
    </source>
</evidence>
<dbReference type="Proteomes" id="UP000036356">
    <property type="component" value="Unassembled WGS sequence"/>
</dbReference>
<reference evidence="1 2" key="1">
    <citation type="submission" date="2015-06" db="EMBL/GenBank/DDBJ databases">
        <title>Draft genome of the moderately acidophilic sulfate reducer Candidatus Desulfosporosinus acididurans strain M1.</title>
        <authorList>
            <person name="Poehlein A."/>
            <person name="Petzsch P."/>
            <person name="Johnson B.D."/>
            <person name="Schloemann M."/>
            <person name="Daniel R."/>
            <person name="Muehling M."/>
        </authorList>
    </citation>
    <scope>NUCLEOTIDE SEQUENCE [LARGE SCALE GENOMIC DNA]</scope>
    <source>
        <strain evidence="1 2">M1</strain>
    </source>
</reference>
<proteinExistence type="predicted"/>
<accession>A0A0J1FRA3</accession>
<dbReference type="STRING" id="476652.DEAC_c24770"/>
<dbReference type="PATRIC" id="fig|476652.3.peg.2588"/>
<dbReference type="AlphaFoldDB" id="A0A0J1FRA3"/>
<name>A0A0J1FRA3_9FIRM</name>
<organism evidence="1 2">
    <name type="scientific">Desulfosporosinus acididurans</name>
    <dbReference type="NCBI Taxonomy" id="476652"/>
    <lineage>
        <taxon>Bacteria</taxon>
        <taxon>Bacillati</taxon>
        <taxon>Bacillota</taxon>
        <taxon>Clostridia</taxon>
        <taxon>Eubacteriales</taxon>
        <taxon>Desulfitobacteriaceae</taxon>
        <taxon>Desulfosporosinus</taxon>
    </lineage>
</organism>
<dbReference type="EMBL" id="LDZY01000007">
    <property type="protein sequence ID" value="KLU65847.1"/>
    <property type="molecule type" value="Genomic_DNA"/>
</dbReference>
<gene>
    <name evidence="1" type="ORF">DEAC_c24770</name>
</gene>
<keyword evidence="2" id="KW-1185">Reference proteome</keyword>